<accession>A0A382Z149</accession>
<sequence>FTRNSCVRSKLKTFSVARISSSNSDIFPTD</sequence>
<name>A0A382Z149_9ZZZZ</name>
<gene>
    <name evidence="1" type="ORF">METZ01_LOCUS441914</name>
</gene>
<dbReference type="EMBL" id="UINC01180058">
    <property type="protein sequence ID" value="SVD89060.1"/>
    <property type="molecule type" value="Genomic_DNA"/>
</dbReference>
<reference evidence="1" key="1">
    <citation type="submission" date="2018-05" db="EMBL/GenBank/DDBJ databases">
        <authorList>
            <person name="Lanie J.A."/>
            <person name="Ng W.-L."/>
            <person name="Kazmierczak K.M."/>
            <person name="Andrzejewski T.M."/>
            <person name="Davidsen T.M."/>
            <person name="Wayne K.J."/>
            <person name="Tettelin H."/>
            <person name="Glass J.I."/>
            <person name="Rusch D."/>
            <person name="Podicherti R."/>
            <person name="Tsui H.-C.T."/>
            <person name="Winkler M.E."/>
        </authorList>
    </citation>
    <scope>NUCLEOTIDE SEQUENCE</scope>
</reference>
<organism evidence="1">
    <name type="scientific">marine metagenome</name>
    <dbReference type="NCBI Taxonomy" id="408172"/>
    <lineage>
        <taxon>unclassified sequences</taxon>
        <taxon>metagenomes</taxon>
        <taxon>ecological metagenomes</taxon>
    </lineage>
</organism>
<protein>
    <submittedName>
        <fullName evidence="1">Uncharacterized protein</fullName>
    </submittedName>
</protein>
<feature type="non-terminal residue" evidence="1">
    <location>
        <position position="1"/>
    </location>
</feature>
<evidence type="ECO:0000313" key="1">
    <source>
        <dbReference type="EMBL" id="SVD89060.1"/>
    </source>
</evidence>
<proteinExistence type="predicted"/>
<dbReference type="AlphaFoldDB" id="A0A382Z149"/>